<feature type="region of interest" description="Disordered" evidence="1">
    <location>
        <begin position="79"/>
        <end position="98"/>
    </location>
</feature>
<organism evidence="3 4">
    <name type="scientific">Paramormyrops kingsleyae</name>
    <dbReference type="NCBI Taxonomy" id="1676925"/>
    <lineage>
        <taxon>Eukaryota</taxon>
        <taxon>Metazoa</taxon>
        <taxon>Chordata</taxon>
        <taxon>Craniata</taxon>
        <taxon>Vertebrata</taxon>
        <taxon>Euteleostomi</taxon>
        <taxon>Actinopterygii</taxon>
        <taxon>Neopterygii</taxon>
        <taxon>Teleostei</taxon>
        <taxon>Osteoglossocephala</taxon>
        <taxon>Osteoglossomorpha</taxon>
        <taxon>Osteoglossiformes</taxon>
        <taxon>Mormyridae</taxon>
        <taxon>Paramormyrops</taxon>
    </lineage>
</organism>
<evidence type="ECO:0000313" key="3">
    <source>
        <dbReference type="Ensembl" id="ENSPKIP00000023804.1"/>
    </source>
</evidence>
<evidence type="ECO:0000256" key="1">
    <source>
        <dbReference type="SAM" id="MobiDB-lite"/>
    </source>
</evidence>
<dbReference type="PANTHER" id="PTHR46599:SF6">
    <property type="entry name" value="DUAL SPECIFICITY PHOSPHATASE 26"/>
    <property type="match status" value="1"/>
</dbReference>
<feature type="domain" description="PiggyBac transposable element-derived protein" evidence="2">
    <location>
        <begin position="141"/>
        <end position="483"/>
    </location>
</feature>
<feature type="compositionally biased region" description="Basic and acidic residues" evidence="1">
    <location>
        <begin position="44"/>
        <end position="55"/>
    </location>
</feature>
<feature type="compositionally biased region" description="Polar residues" evidence="1">
    <location>
        <begin position="84"/>
        <end position="93"/>
    </location>
</feature>
<dbReference type="Pfam" id="PF13843">
    <property type="entry name" value="DDE_Tnp_1_7"/>
    <property type="match status" value="1"/>
</dbReference>
<dbReference type="GeneTree" id="ENSGT00510000049866"/>
<feature type="region of interest" description="Disordered" evidence="1">
    <location>
        <begin position="44"/>
        <end position="71"/>
    </location>
</feature>
<name>A0A3B3RZA2_9TELE</name>
<proteinExistence type="predicted"/>
<sequence length="601" mass="68759">MKKKNHCFTLKLGVFWLFFLEHHENGPIFIILICSFSEPELPESSRIEEDHKDASEWEYPEDIESESDTEDGLILKHRTRNANKQKAPQQAEQRPQKLAMPTYEVKWSSSPDVAQPYCPVTLRKVPGPTKFAVKHVSDIRSAFELFISKSIQKDFLKMTNLEGKRLYSKQWKDMDEINMQAFFGVLILTSVYKSKSERVGSLWDAKTGRPIFSAVMSLSDFCKCTNSIRFDKWKKCERRQKDELAEIQPVWDKWVEQLPLMYNPGSSVTVGERLVGYKGHCSFRQYMPSKPKKYGIKIWTACDAASSYAWNMQIYTGKGKGGISEKNQGMRVVLDMTQGLSGHNITCDNFFTSYNLGQELLKRNMTMVGTVKPSKSELPPELSTLKDRKVKSSEFLFTDNTTLVSYVPRKGKNVMLMSTQHREGRISDREDKKPEMILHYNATKGGVDNLDRLVACYSCHRKVTRWPLAIFYNMMDISAYNAFVIWLAIKPDWEKSNYNKRWRLFLEELGRELVFPHIQGREVIPRAPAAAMMIRKIRVDVVGTSGAGCNPPVPSAAAGGVMKNRCQDCPPSKDTKTISMCTTCNRLICVKHRVKLCFGCA</sequence>
<evidence type="ECO:0000313" key="4">
    <source>
        <dbReference type="Proteomes" id="UP000261540"/>
    </source>
</evidence>
<evidence type="ECO:0000259" key="2">
    <source>
        <dbReference type="Pfam" id="PF13843"/>
    </source>
</evidence>
<accession>A0A3B3RZA2</accession>
<feature type="compositionally biased region" description="Acidic residues" evidence="1">
    <location>
        <begin position="56"/>
        <end position="71"/>
    </location>
</feature>
<dbReference type="Ensembl" id="ENSPKIT00000004496.1">
    <property type="protein sequence ID" value="ENSPKIP00000023804.1"/>
    <property type="gene ID" value="ENSPKIG00000007300.1"/>
</dbReference>
<dbReference type="InterPro" id="IPR029526">
    <property type="entry name" value="PGBD"/>
</dbReference>
<dbReference type="STRING" id="1676925.ENSPKIP00000023804"/>
<protein>
    <submittedName>
        <fullName evidence="3">PiggyBac transposable element-derived protein 4-like</fullName>
    </submittedName>
</protein>
<dbReference type="OrthoDB" id="10030973at2759"/>
<dbReference type="PANTHER" id="PTHR46599">
    <property type="entry name" value="PIGGYBAC TRANSPOSABLE ELEMENT-DERIVED PROTEIN 4"/>
    <property type="match status" value="1"/>
</dbReference>
<keyword evidence="4" id="KW-1185">Reference proteome</keyword>
<reference evidence="3" key="2">
    <citation type="submission" date="2025-09" db="UniProtKB">
        <authorList>
            <consortium name="Ensembl"/>
        </authorList>
    </citation>
    <scope>IDENTIFICATION</scope>
</reference>
<dbReference type="KEGG" id="pki:111839505"/>
<dbReference type="Proteomes" id="UP000261540">
    <property type="component" value="Unplaced"/>
</dbReference>
<dbReference type="AlphaFoldDB" id="A0A3B3RZA2"/>
<reference evidence="3" key="1">
    <citation type="submission" date="2025-08" db="UniProtKB">
        <authorList>
            <consortium name="Ensembl"/>
        </authorList>
    </citation>
    <scope>IDENTIFICATION</scope>
</reference>